<protein>
    <submittedName>
        <fullName evidence="1">Uncharacterized protein</fullName>
    </submittedName>
</protein>
<organism evidence="1 2">
    <name type="scientific">Buttiauxella izardii</name>
    <dbReference type="NCBI Taxonomy" id="82991"/>
    <lineage>
        <taxon>Bacteria</taxon>
        <taxon>Pseudomonadati</taxon>
        <taxon>Pseudomonadota</taxon>
        <taxon>Gammaproteobacteria</taxon>
        <taxon>Enterobacterales</taxon>
        <taxon>Enterobacteriaceae</taxon>
        <taxon>Buttiauxella</taxon>
    </lineage>
</organism>
<dbReference type="EMBL" id="QZWH01000048">
    <property type="protein sequence ID" value="RJT19507.1"/>
    <property type="molecule type" value="Genomic_DNA"/>
</dbReference>
<dbReference type="Proteomes" id="UP000276295">
    <property type="component" value="Unassembled WGS sequence"/>
</dbReference>
<gene>
    <name evidence="1" type="ORF">D6029_18510</name>
</gene>
<reference evidence="1 2" key="1">
    <citation type="submission" date="2018-09" db="EMBL/GenBank/DDBJ databases">
        <title>Draft genome sequence of Buttiauxella izardii CCUG 35510T.</title>
        <authorList>
            <person name="Salva-Serra F."/>
            <person name="Marathe N."/>
            <person name="Moore E."/>
            <person name="Stadler-Svensson L."/>
            <person name="Engstrom-Jakobsson H."/>
        </authorList>
    </citation>
    <scope>NUCLEOTIDE SEQUENCE [LARGE SCALE GENOMIC DNA]</scope>
    <source>
        <strain evidence="1 2">CCUG 35510</strain>
    </source>
</reference>
<sequence length="187" mass="21439">MATLKQKKQPCLKQLLLKEVGLKQIMSNSNPSKLTRAELADIYEKLVLYYEQHQGLTSELLSTQVKGYRKLKSGLSLQIQPFSTERELATSTLPTADNKQNLIWFHNAKGNILKSIFYHLRNAAAHADIERIEGKPIWYRIEHRYKNQLKLICQMKKTDFWCFVDAAKNLKKTKSSSKTKTGKGAAV</sequence>
<comment type="caution">
    <text evidence="1">The sequence shown here is derived from an EMBL/GenBank/DDBJ whole genome shotgun (WGS) entry which is preliminary data.</text>
</comment>
<name>A0A3A5JL43_9ENTR</name>
<evidence type="ECO:0000313" key="2">
    <source>
        <dbReference type="Proteomes" id="UP000276295"/>
    </source>
</evidence>
<evidence type="ECO:0000313" key="1">
    <source>
        <dbReference type="EMBL" id="RJT19507.1"/>
    </source>
</evidence>
<dbReference type="AlphaFoldDB" id="A0A3A5JL43"/>
<keyword evidence="2" id="KW-1185">Reference proteome</keyword>
<dbReference type="OrthoDB" id="6402337at2"/>
<proteinExistence type="predicted"/>
<accession>A0A3A5JL43</accession>